<dbReference type="EMBL" id="LAQT01000002">
    <property type="protein sequence ID" value="KPC54798.1"/>
    <property type="molecule type" value="Genomic_DNA"/>
</dbReference>
<evidence type="ECO:0000256" key="4">
    <source>
        <dbReference type="ARBA" id="ARBA00022840"/>
    </source>
</evidence>
<dbReference type="GO" id="GO:0003677">
    <property type="term" value="F:DNA binding"/>
    <property type="evidence" value="ECO:0007669"/>
    <property type="project" value="InterPro"/>
</dbReference>
<proteinExistence type="predicted"/>
<dbReference type="SUPFAM" id="SSF52540">
    <property type="entry name" value="P-loop containing nucleoside triphosphate hydrolases"/>
    <property type="match status" value="1"/>
</dbReference>
<dbReference type="Gene3D" id="3.40.50.300">
    <property type="entry name" value="P-loop containing nucleotide triphosphate hydrolases"/>
    <property type="match status" value="2"/>
</dbReference>
<dbReference type="InterPro" id="IPR014016">
    <property type="entry name" value="UvrD-like_ATP-bd"/>
</dbReference>
<dbReference type="InterPro" id="IPR027417">
    <property type="entry name" value="P-loop_NTPase"/>
</dbReference>
<name>A0A0N0XN58_9NEIS</name>
<dbReference type="Proteomes" id="UP000037939">
    <property type="component" value="Unassembled WGS sequence"/>
</dbReference>
<comment type="caution">
    <text evidence="7">The sequence shown here is derived from an EMBL/GenBank/DDBJ whole genome shotgun (WGS) entry which is preliminary data.</text>
</comment>
<evidence type="ECO:0000313" key="8">
    <source>
        <dbReference type="Proteomes" id="UP000037939"/>
    </source>
</evidence>
<feature type="binding site" evidence="5">
    <location>
        <begin position="32"/>
        <end position="39"/>
    </location>
    <ligand>
        <name>ATP</name>
        <dbReference type="ChEBI" id="CHEBI:30616"/>
    </ligand>
</feature>
<dbReference type="Pfam" id="PF00580">
    <property type="entry name" value="UvrD-helicase"/>
    <property type="match status" value="1"/>
</dbReference>
<gene>
    <name evidence="7" type="primary">yjcD</name>
    <name evidence="7" type="ORF">WG78_04475</name>
</gene>
<keyword evidence="4 5" id="KW-0067">ATP-binding</keyword>
<keyword evidence="1 5" id="KW-0547">Nucleotide-binding</keyword>
<keyword evidence="3 5" id="KW-0347">Helicase</keyword>
<evidence type="ECO:0000259" key="6">
    <source>
        <dbReference type="PROSITE" id="PS51198"/>
    </source>
</evidence>
<reference evidence="7 8" key="1">
    <citation type="submission" date="2015-07" db="EMBL/GenBank/DDBJ databases">
        <title>Draft genome sequence of the Amantichitinum ursilacus IGB-41, a new chitin-degrading bacterium.</title>
        <authorList>
            <person name="Kirstahler P."/>
            <person name="Guenther M."/>
            <person name="Grumaz C."/>
            <person name="Rupp S."/>
            <person name="Zibek S."/>
            <person name="Sohn K."/>
        </authorList>
    </citation>
    <scope>NUCLEOTIDE SEQUENCE [LARGE SCALE GENOMIC DNA]</scope>
    <source>
        <strain evidence="7 8">IGB-41</strain>
    </source>
</reference>
<organism evidence="7 8">
    <name type="scientific">Amantichitinum ursilacus</name>
    <dbReference type="NCBI Taxonomy" id="857265"/>
    <lineage>
        <taxon>Bacteria</taxon>
        <taxon>Pseudomonadati</taxon>
        <taxon>Pseudomonadota</taxon>
        <taxon>Betaproteobacteria</taxon>
        <taxon>Neisseriales</taxon>
        <taxon>Chitinibacteraceae</taxon>
        <taxon>Amantichitinum</taxon>
    </lineage>
</organism>
<dbReference type="InterPro" id="IPR000212">
    <property type="entry name" value="DNA_helicase_UvrD/REP"/>
</dbReference>
<dbReference type="AlphaFoldDB" id="A0A0N0XN58"/>
<evidence type="ECO:0000256" key="5">
    <source>
        <dbReference type="PROSITE-ProRule" id="PRU00560"/>
    </source>
</evidence>
<dbReference type="GO" id="GO:0016787">
    <property type="term" value="F:hydrolase activity"/>
    <property type="evidence" value="ECO:0007669"/>
    <property type="project" value="UniProtKB-UniRule"/>
</dbReference>
<feature type="domain" description="UvrD-like helicase ATP-binding" evidence="6">
    <location>
        <begin position="11"/>
        <end position="317"/>
    </location>
</feature>
<dbReference type="PANTHER" id="PTHR11070">
    <property type="entry name" value="UVRD / RECB / PCRA DNA HELICASE FAMILY MEMBER"/>
    <property type="match status" value="1"/>
</dbReference>
<dbReference type="GO" id="GO:0005524">
    <property type="term" value="F:ATP binding"/>
    <property type="evidence" value="ECO:0007669"/>
    <property type="project" value="UniProtKB-UniRule"/>
</dbReference>
<evidence type="ECO:0000256" key="1">
    <source>
        <dbReference type="ARBA" id="ARBA00022741"/>
    </source>
</evidence>
<dbReference type="PROSITE" id="PS51198">
    <property type="entry name" value="UVRD_HELICASE_ATP_BIND"/>
    <property type="match status" value="1"/>
</dbReference>
<protein>
    <submittedName>
        <fullName evidence="7">Putative ATP-dependent DNA helicase YjcD</fullName>
        <ecNumber evidence="7">3.6.4.12</ecNumber>
    </submittedName>
</protein>
<dbReference type="OrthoDB" id="8572255at2"/>
<dbReference type="STRING" id="857265.WG78_04475"/>
<evidence type="ECO:0000313" key="7">
    <source>
        <dbReference type="EMBL" id="KPC54798.1"/>
    </source>
</evidence>
<dbReference type="GO" id="GO:0003678">
    <property type="term" value="F:DNA helicase activity"/>
    <property type="evidence" value="ECO:0007669"/>
    <property type="project" value="UniProtKB-EC"/>
</dbReference>
<evidence type="ECO:0000256" key="3">
    <source>
        <dbReference type="ARBA" id="ARBA00022806"/>
    </source>
</evidence>
<keyword evidence="2 5" id="KW-0378">Hydrolase</keyword>
<dbReference type="EC" id="3.6.4.12" evidence="7"/>
<evidence type="ECO:0000256" key="2">
    <source>
        <dbReference type="ARBA" id="ARBA00022801"/>
    </source>
</evidence>
<keyword evidence="8" id="KW-1185">Reference proteome</keyword>
<sequence length="641" mass="71358">MSDLPSLSPEQSAIVAAVIKRQSYAAHWLVEAGAGTGKTTVAVHARAALGGQGTLALTFSNAGQLRFRQVHERYFPDAALARDAVYTFDRLAYEVLCGHDQGVSYSSDGYFTPEEVRRGVVNRTGHMLELLAELVDELNDPWEGDIPAREDDLIRHLELIANVRVANVFRHPSMQAEEEFLDEDDLEQRQDYLASLDLPPWFYDLFTRFEQRRKAAYHLVGVEGAAYDLAGDPKALVRYLKARQIHTILVDEFHDTKALHFDLLRVMAGAGCRLLLIGDRHQDIFAWRGLKPFSAFEAASALPGLEVLTLTRSWRYGHRIARIAGRIVQQLQPGAAVTSGARTQQAQTRNTSDLIAWLGDCRAQGVPLDTHCAILPTAADCMALQLRLLDANVPFKPVERVPYVFHGHEFRLLRGLALLYGQLFGRLPAFHVNHVYAFDLLLDVPALYLDPDLRDTLRHGLGLNSARVDGQRLVTGDGAIFGFAVAELAKVLPAELLQPQAWPNWLGAAIKHLQLHALLHQRAQHPAAGRQSGFLLDAIAERFGQTEPAALLEHWDERITRFMKQRHAGALVLTSVLHAKGHEYEQVLLPCGQAGWRAHLLQPTAPRWRELYVAVTRAKAGVMLEIPTPEVAEKAIAIFGH</sequence>
<accession>A0A0N0XN58</accession>
<dbReference type="RefSeq" id="WP_053936567.1">
    <property type="nucleotide sequence ID" value="NZ_LAQT01000002.1"/>
</dbReference>